<feature type="binding site" evidence="13 17">
    <location>
        <position position="416"/>
    </location>
    <ligand>
        <name>substrate</name>
    </ligand>
</feature>
<evidence type="ECO:0000256" key="14">
    <source>
        <dbReference type="PIRNR" id="PIRNR000099"/>
    </source>
</evidence>
<dbReference type="InterPro" id="IPR012131">
    <property type="entry name" value="Hstdl_DH"/>
</dbReference>
<keyword evidence="6 13" id="KW-0028">Amino-acid biosynthesis</keyword>
<keyword evidence="9 13" id="KW-0560">Oxidoreductase</keyword>
<dbReference type="Pfam" id="PF00815">
    <property type="entry name" value="Histidinol_dh"/>
    <property type="match status" value="1"/>
</dbReference>
<dbReference type="SUPFAM" id="SSF53720">
    <property type="entry name" value="ALDH-like"/>
    <property type="match status" value="1"/>
</dbReference>
<evidence type="ECO:0000256" key="7">
    <source>
        <dbReference type="ARBA" id="ARBA00022723"/>
    </source>
</evidence>
<keyword evidence="7 13" id="KW-0479">Metal-binding</keyword>
<dbReference type="EC" id="1.1.1.23" evidence="4 13"/>
<keyword evidence="11 13" id="KW-0368">Histidine biosynthesis</keyword>
<reference evidence="20" key="1">
    <citation type="journal article" date="2020" name="ISME J.">
        <title>Gammaproteobacteria mediating utilization of methyl-, sulfur- and petroleum organic compounds in deep ocean hydrothermal plumes.</title>
        <authorList>
            <person name="Zhou Z."/>
            <person name="Liu Y."/>
            <person name="Pan J."/>
            <person name="Cron B.R."/>
            <person name="Toner B.M."/>
            <person name="Anantharaman K."/>
            <person name="Breier J.A."/>
            <person name="Dick G.J."/>
            <person name="Li M."/>
        </authorList>
    </citation>
    <scope>NUCLEOTIDE SEQUENCE</scope>
    <source>
        <strain evidence="20">SZUA-1534</strain>
    </source>
</reference>
<feature type="binding site" evidence="13 16">
    <location>
        <position position="188"/>
    </location>
    <ligand>
        <name>NAD(+)</name>
        <dbReference type="ChEBI" id="CHEBI:57540"/>
    </ligand>
</feature>
<feature type="binding site" evidence="13 16">
    <location>
        <position position="127"/>
    </location>
    <ligand>
        <name>NAD(+)</name>
        <dbReference type="ChEBI" id="CHEBI:57540"/>
    </ligand>
</feature>
<dbReference type="GO" id="GO:0004399">
    <property type="term" value="F:histidinol dehydrogenase activity"/>
    <property type="evidence" value="ECO:0007669"/>
    <property type="project" value="UniProtKB-UniRule"/>
</dbReference>
<evidence type="ECO:0000256" key="6">
    <source>
        <dbReference type="ARBA" id="ARBA00022605"/>
    </source>
</evidence>
<evidence type="ECO:0000256" key="2">
    <source>
        <dbReference type="ARBA" id="ARBA00004940"/>
    </source>
</evidence>
<evidence type="ECO:0000256" key="16">
    <source>
        <dbReference type="PIRSR" id="PIRSR000099-2"/>
    </source>
</evidence>
<feature type="active site" description="Proton acceptor" evidence="13 15">
    <location>
        <position position="323"/>
    </location>
</feature>
<dbReference type="InterPro" id="IPR022695">
    <property type="entry name" value="Histidinol_DH_monofunct"/>
</dbReference>
<dbReference type="InterPro" id="IPR001692">
    <property type="entry name" value="Histidinol_DH_CS"/>
</dbReference>
<comment type="caution">
    <text evidence="20">The sequence shown here is derived from an EMBL/GenBank/DDBJ whole genome shotgun (WGS) entry which is preliminary data.</text>
</comment>
<dbReference type="GO" id="GO:0000105">
    <property type="term" value="P:L-histidine biosynthetic process"/>
    <property type="evidence" value="ECO:0007669"/>
    <property type="project" value="UniProtKB-UniRule"/>
</dbReference>
<evidence type="ECO:0000256" key="13">
    <source>
        <dbReference type="HAMAP-Rule" id="MF_01024"/>
    </source>
</evidence>
<dbReference type="Gene3D" id="3.40.50.1980">
    <property type="entry name" value="Nitrogenase molybdenum iron protein domain"/>
    <property type="match status" value="2"/>
</dbReference>
<evidence type="ECO:0000256" key="15">
    <source>
        <dbReference type="PIRSR" id="PIRSR000099-1"/>
    </source>
</evidence>
<dbReference type="PROSITE" id="PS00611">
    <property type="entry name" value="HISOL_DEHYDROGENASE"/>
    <property type="match status" value="1"/>
</dbReference>
<sequence>MIVRGIRDLTEEERKRIINRNRMNLEEILPKVKEILDNVKRRGDEALREYTRMFDKVDIEDFRVYQEEIERAYEKVEDRVVSAIERAYENIRRFHEMQLEGIRDWEMERDGITTGQIVRPLGSAGCYIPGGRAFYPSTVLMTVVPAKVAGVKRVVVVSPPCGKEVNPVTLVASDIAGADEVYKVGGAQAIGALAYGTETIPKVDIVVGPGNIYVTGAKMLVGGSEVKIDFPAGPSEVLIICDEGAREEYVAMDLLAQGEHDPNASCVVVTTSREKALSIRDKVLELIRGAERRDILERSLSNMAILYGDMMECIKFSNEYAPEHLEIITESPREILKYIENAGSVFLGEYAPVPVGDYATGTNHVLPTGGYARMYSGLGVDYFVKKISVQELSREGLESIAEIVTTLAEVEGLYNHAKAVKIRLRDGDVHKSCPGK</sequence>
<dbReference type="GO" id="GO:0008270">
    <property type="term" value="F:zinc ion binding"/>
    <property type="evidence" value="ECO:0007669"/>
    <property type="project" value="UniProtKB-UniRule"/>
</dbReference>
<protein>
    <recommendedName>
        <fullName evidence="5 13">Histidinol dehydrogenase</fullName>
        <shortName evidence="13 14">HDH</shortName>
        <ecNumber evidence="4 13">1.1.1.23</ecNumber>
    </recommendedName>
</protein>
<dbReference type="FunFam" id="3.40.50.1980:FF:000001">
    <property type="entry name" value="Histidinol dehydrogenase"/>
    <property type="match status" value="1"/>
</dbReference>
<accession>A0A833A7G7</accession>
<feature type="binding site" evidence="13 17">
    <location>
        <position position="235"/>
    </location>
    <ligand>
        <name>substrate</name>
    </ligand>
</feature>
<comment type="function">
    <text evidence="1 13 14">Catalyzes the sequential NAD-dependent oxidations of L-histidinol to L-histidinaldehyde and then to L-histidine.</text>
</comment>
<dbReference type="GO" id="GO:0051287">
    <property type="term" value="F:NAD binding"/>
    <property type="evidence" value="ECO:0007669"/>
    <property type="project" value="InterPro"/>
</dbReference>
<keyword evidence="10 13" id="KW-0520">NAD</keyword>
<feature type="binding site" evidence="13 17">
    <location>
        <position position="357"/>
    </location>
    <ligand>
        <name>substrate</name>
    </ligand>
</feature>
<evidence type="ECO:0000256" key="10">
    <source>
        <dbReference type="ARBA" id="ARBA00023027"/>
    </source>
</evidence>
<dbReference type="FunFam" id="1.20.5.1300:FF:000002">
    <property type="entry name" value="Histidinol dehydrogenase, chloroplastic"/>
    <property type="match status" value="1"/>
</dbReference>
<dbReference type="InterPro" id="IPR016161">
    <property type="entry name" value="Ald_DH/histidinol_DH"/>
</dbReference>
<evidence type="ECO:0000313" key="20">
    <source>
        <dbReference type="EMBL" id="HIQ32841.1"/>
    </source>
</evidence>
<evidence type="ECO:0000256" key="8">
    <source>
        <dbReference type="ARBA" id="ARBA00022833"/>
    </source>
</evidence>
<dbReference type="AlphaFoldDB" id="A0A833A7G7"/>
<feature type="binding site" evidence="13 16">
    <location>
        <position position="211"/>
    </location>
    <ligand>
        <name>NAD(+)</name>
        <dbReference type="ChEBI" id="CHEBI:57540"/>
    </ligand>
</feature>
<evidence type="ECO:0000256" key="3">
    <source>
        <dbReference type="ARBA" id="ARBA00010178"/>
    </source>
</evidence>
<dbReference type="PRINTS" id="PR00083">
    <property type="entry name" value="HOLDHDRGNASE"/>
</dbReference>
<evidence type="ECO:0000256" key="18">
    <source>
        <dbReference type="PIRSR" id="PIRSR000099-4"/>
    </source>
</evidence>
<dbReference type="FunFam" id="3.40.50.1980:FF:000026">
    <property type="entry name" value="Histidinol dehydrogenase"/>
    <property type="match status" value="1"/>
</dbReference>
<proteinExistence type="inferred from homology"/>
<evidence type="ECO:0000256" key="12">
    <source>
        <dbReference type="ARBA" id="ARBA00049489"/>
    </source>
</evidence>
<evidence type="ECO:0000256" key="17">
    <source>
        <dbReference type="PIRSR" id="PIRSR000099-3"/>
    </source>
</evidence>
<organism evidence="20 21">
    <name type="scientific">Methanothermococcus okinawensis</name>
    <dbReference type="NCBI Taxonomy" id="155863"/>
    <lineage>
        <taxon>Archaea</taxon>
        <taxon>Methanobacteriati</taxon>
        <taxon>Methanobacteriota</taxon>
        <taxon>Methanomada group</taxon>
        <taxon>Methanococci</taxon>
        <taxon>Methanococcales</taxon>
        <taxon>Methanococcaceae</taxon>
        <taxon>Methanothermococcus</taxon>
    </lineage>
</organism>
<dbReference type="NCBIfam" id="TIGR00069">
    <property type="entry name" value="hisD"/>
    <property type="match status" value="1"/>
</dbReference>
<dbReference type="PANTHER" id="PTHR21256">
    <property type="entry name" value="HISTIDINOL DEHYDROGENASE HDH"/>
    <property type="match status" value="1"/>
</dbReference>
<evidence type="ECO:0000256" key="9">
    <source>
        <dbReference type="ARBA" id="ARBA00023002"/>
    </source>
</evidence>
<comment type="cofactor">
    <cofactor evidence="13 18">
        <name>Zn(2+)</name>
        <dbReference type="ChEBI" id="CHEBI:29105"/>
    </cofactor>
    <text evidence="13 18">Binds 1 zinc ion per subunit.</text>
</comment>
<dbReference type="HAMAP" id="MF_01024">
    <property type="entry name" value="HisD"/>
    <property type="match status" value="1"/>
</dbReference>
<evidence type="ECO:0000256" key="5">
    <source>
        <dbReference type="ARBA" id="ARBA00016531"/>
    </source>
</evidence>
<comment type="pathway">
    <text evidence="2 13 14">Amino-acid biosynthesis; L-histidine biosynthesis; L-histidine from 5-phospho-alpha-D-ribose 1-diphosphate: step 9/9.</text>
</comment>
<feature type="binding site" evidence="13 17">
    <location>
        <position position="257"/>
    </location>
    <ligand>
        <name>substrate</name>
    </ligand>
</feature>
<feature type="binding site" evidence="13 18">
    <location>
        <position position="257"/>
    </location>
    <ligand>
        <name>Zn(2+)</name>
        <dbReference type="ChEBI" id="CHEBI:29105"/>
    </ligand>
</feature>
<dbReference type="PANTHER" id="PTHR21256:SF2">
    <property type="entry name" value="HISTIDINE BIOSYNTHESIS TRIFUNCTIONAL PROTEIN"/>
    <property type="match status" value="1"/>
</dbReference>
<keyword evidence="8 13" id="KW-0862">Zinc</keyword>
<name>A0A833A7G7_9EURY</name>
<dbReference type="EMBL" id="DQVW01000099">
    <property type="protein sequence ID" value="HIQ32841.1"/>
    <property type="molecule type" value="Genomic_DNA"/>
</dbReference>
<feature type="binding site" evidence="13 17">
    <location>
        <position position="324"/>
    </location>
    <ligand>
        <name>substrate</name>
    </ligand>
</feature>
<feature type="binding site" evidence="13 18">
    <location>
        <position position="260"/>
    </location>
    <ligand>
        <name>Zn(2+)</name>
        <dbReference type="ChEBI" id="CHEBI:29105"/>
    </ligand>
</feature>
<dbReference type="UniPathway" id="UPA00031">
    <property type="reaction ID" value="UER00014"/>
</dbReference>
<evidence type="ECO:0000313" key="21">
    <source>
        <dbReference type="Proteomes" id="UP000623215"/>
    </source>
</evidence>
<evidence type="ECO:0000256" key="1">
    <source>
        <dbReference type="ARBA" id="ARBA00003850"/>
    </source>
</evidence>
<evidence type="ECO:0000256" key="4">
    <source>
        <dbReference type="ARBA" id="ARBA00012965"/>
    </source>
</evidence>
<dbReference type="GO" id="GO:0005737">
    <property type="term" value="C:cytoplasm"/>
    <property type="evidence" value="ECO:0007669"/>
    <property type="project" value="TreeGrafter"/>
</dbReference>
<feature type="binding site" evidence="13 18">
    <location>
        <position position="357"/>
    </location>
    <ligand>
        <name>Zn(2+)</name>
        <dbReference type="ChEBI" id="CHEBI:29105"/>
    </ligand>
</feature>
<dbReference type="PIRSF" id="PIRSF000099">
    <property type="entry name" value="Histidinol_dh"/>
    <property type="match status" value="1"/>
</dbReference>
<feature type="binding site" evidence="13 17">
    <location>
        <position position="411"/>
    </location>
    <ligand>
        <name>substrate</name>
    </ligand>
</feature>
<feature type="active site" description="Proton acceptor" evidence="13 15">
    <location>
        <position position="324"/>
    </location>
</feature>
<dbReference type="Gene3D" id="1.20.5.1300">
    <property type="match status" value="1"/>
</dbReference>
<evidence type="ECO:0000256" key="11">
    <source>
        <dbReference type="ARBA" id="ARBA00023102"/>
    </source>
</evidence>
<dbReference type="CDD" id="cd06572">
    <property type="entry name" value="Histidinol_dh"/>
    <property type="match status" value="1"/>
</dbReference>
<comment type="similarity">
    <text evidence="3 13 14 19">Belongs to the histidinol dehydrogenase family.</text>
</comment>
<feature type="binding site" evidence="13 18">
    <location>
        <position position="416"/>
    </location>
    <ligand>
        <name>Zn(2+)</name>
        <dbReference type="ChEBI" id="CHEBI:29105"/>
    </ligand>
</feature>
<dbReference type="Proteomes" id="UP000623215">
    <property type="component" value="Unassembled WGS sequence"/>
</dbReference>
<comment type="catalytic activity">
    <reaction evidence="12 13 14">
        <text>L-histidinol + 2 NAD(+) + H2O = L-histidine + 2 NADH + 3 H(+)</text>
        <dbReference type="Rhea" id="RHEA:20641"/>
        <dbReference type="ChEBI" id="CHEBI:15377"/>
        <dbReference type="ChEBI" id="CHEBI:15378"/>
        <dbReference type="ChEBI" id="CHEBI:57540"/>
        <dbReference type="ChEBI" id="CHEBI:57595"/>
        <dbReference type="ChEBI" id="CHEBI:57699"/>
        <dbReference type="ChEBI" id="CHEBI:57945"/>
        <dbReference type="EC" id="1.1.1.23"/>
    </reaction>
</comment>
<gene>
    <name evidence="13 20" type="primary">hisD</name>
    <name evidence="20" type="ORF">EYH55_05120</name>
</gene>
<feature type="binding site" evidence="13 17">
    <location>
        <position position="260"/>
    </location>
    <ligand>
        <name>substrate</name>
    </ligand>
</feature>
<evidence type="ECO:0000256" key="19">
    <source>
        <dbReference type="RuleBase" id="RU004175"/>
    </source>
</evidence>